<dbReference type="Gene3D" id="3.30.420.260">
    <property type="match status" value="1"/>
</dbReference>
<dbReference type="EMBL" id="JBHTMV010000004">
    <property type="protein sequence ID" value="MFD1294354.1"/>
    <property type="molecule type" value="Genomic_DNA"/>
</dbReference>
<accession>A0ABW3WQ25</accession>
<dbReference type="CDD" id="cd24013">
    <property type="entry name" value="ASKHA_ATPase_BT3980-like"/>
    <property type="match status" value="1"/>
</dbReference>
<evidence type="ECO:0000313" key="2">
    <source>
        <dbReference type="Proteomes" id="UP001597241"/>
    </source>
</evidence>
<comment type="caution">
    <text evidence="1">The sequence shown here is derived from an EMBL/GenBank/DDBJ whole genome shotgun (WGS) entry which is preliminary data.</text>
</comment>
<name>A0ABW3WQ25_9FLAO</name>
<proteinExistence type="predicted"/>
<dbReference type="RefSeq" id="WP_386809541.1">
    <property type="nucleotide sequence ID" value="NZ_JBHTMV010000004.1"/>
</dbReference>
<dbReference type="InterPro" id="IPR024213">
    <property type="entry name" value="DUF3822"/>
</dbReference>
<reference evidence="2" key="1">
    <citation type="journal article" date="2019" name="Int. J. Syst. Evol. Microbiol.">
        <title>The Global Catalogue of Microorganisms (GCM) 10K type strain sequencing project: providing services to taxonomists for standard genome sequencing and annotation.</title>
        <authorList>
            <consortium name="The Broad Institute Genomics Platform"/>
            <consortium name="The Broad Institute Genome Sequencing Center for Infectious Disease"/>
            <person name="Wu L."/>
            <person name="Ma J."/>
        </authorList>
    </citation>
    <scope>NUCLEOTIDE SEQUENCE [LARGE SCALE GENOMIC DNA]</scope>
    <source>
        <strain evidence="2">CCUG 62221</strain>
    </source>
</reference>
<organism evidence="1 2">
    <name type="scientific">Lutibacter holmesii</name>
    <dbReference type="NCBI Taxonomy" id="1137985"/>
    <lineage>
        <taxon>Bacteria</taxon>
        <taxon>Pseudomonadati</taxon>
        <taxon>Bacteroidota</taxon>
        <taxon>Flavobacteriia</taxon>
        <taxon>Flavobacteriales</taxon>
        <taxon>Flavobacteriaceae</taxon>
        <taxon>Lutibacter</taxon>
    </lineage>
</organism>
<dbReference type="Pfam" id="PF12864">
    <property type="entry name" value="DUF3822"/>
    <property type="match status" value="1"/>
</dbReference>
<gene>
    <name evidence="1" type="ORF">ACFQ5N_10950</name>
</gene>
<protein>
    <submittedName>
        <fullName evidence="1">DUF3822 family protein</fullName>
    </submittedName>
</protein>
<keyword evidence="2" id="KW-1185">Reference proteome</keyword>
<dbReference type="Proteomes" id="UP001597241">
    <property type="component" value="Unassembled WGS sequence"/>
</dbReference>
<dbReference type="Gene3D" id="3.30.420.250">
    <property type="match status" value="1"/>
</dbReference>
<sequence length="281" mass="33294">MTKEIKKITNNTLDFKNLEENHLSIQLSLDGFSFCIYNKAQNEFGALGLYEFENSNISPYKHLDLVAEIFQNEPLLQLKYQSVSVSHFNNLNSQVPLPFFEKEKLEDYLKFNVKVLENDFITYDEIVNTDIVNVYIPFVNINNFLIDTYGSFEYKHSSTILIEKLLQEFKHFSTDFCFVNVTNNHFEIVVIKNNQFELFNCFKFYTKEDFIYYILFTAEQLQLNPEELKLVLFGDIEKDSELYTILYQYIRNISFYEPKSPSTFLNEHISSHSNFTLLNQL</sequence>
<evidence type="ECO:0000313" key="1">
    <source>
        <dbReference type="EMBL" id="MFD1294354.1"/>
    </source>
</evidence>